<feature type="transmembrane region" description="Helical" evidence="1">
    <location>
        <begin position="12"/>
        <end position="30"/>
    </location>
</feature>
<reference evidence="2 3" key="1">
    <citation type="submission" date="2012-12" db="EMBL/GenBank/DDBJ databases">
        <title>Genome Assembly of Photobacterium sp. AK15.</title>
        <authorList>
            <person name="Khatri I."/>
            <person name="Vaidya B."/>
            <person name="Srinivas T.N.R."/>
            <person name="Subramanian S."/>
            <person name="Pinnaka A."/>
        </authorList>
    </citation>
    <scope>NUCLEOTIDE SEQUENCE [LARGE SCALE GENOMIC DNA]</scope>
    <source>
        <strain evidence="2 3">AK15</strain>
    </source>
</reference>
<dbReference type="Proteomes" id="UP000011134">
    <property type="component" value="Unassembled WGS sequence"/>
</dbReference>
<evidence type="ECO:0000313" key="2">
    <source>
        <dbReference type="EMBL" id="ELR67663.1"/>
    </source>
</evidence>
<evidence type="ECO:0000313" key="3">
    <source>
        <dbReference type="Proteomes" id="UP000011134"/>
    </source>
</evidence>
<protein>
    <submittedName>
        <fullName evidence="2">Uncharacterized protein</fullName>
    </submittedName>
</protein>
<name>L8JHD0_9GAMM</name>
<organism evidence="2 3">
    <name type="scientific">Photobacterium marinum</name>
    <dbReference type="NCBI Taxonomy" id="1056511"/>
    <lineage>
        <taxon>Bacteria</taxon>
        <taxon>Pseudomonadati</taxon>
        <taxon>Pseudomonadota</taxon>
        <taxon>Gammaproteobacteria</taxon>
        <taxon>Vibrionales</taxon>
        <taxon>Vibrionaceae</taxon>
        <taxon>Photobacterium</taxon>
    </lineage>
</organism>
<dbReference type="AlphaFoldDB" id="L8JHD0"/>
<keyword evidence="1" id="KW-0812">Transmembrane</keyword>
<keyword evidence="3" id="KW-1185">Reference proteome</keyword>
<keyword evidence="1" id="KW-1133">Transmembrane helix</keyword>
<evidence type="ECO:0000256" key="1">
    <source>
        <dbReference type="SAM" id="Phobius"/>
    </source>
</evidence>
<gene>
    <name evidence="2" type="ORF">C942_01593</name>
</gene>
<comment type="caution">
    <text evidence="2">The sequence shown here is derived from an EMBL/GenBank/DDBJ whole genome shotgun (WGS) entry which is preliminary data.</text>
</comment>
<dbReference type="PATRIC" id="fig|1056511.3.peg.666"/>
<sequence>MISLGYKKERKPEAFFLVMMANALSGAIYLRCAGSTFGFSG</sequence>
<keyword evidence="1" id="KW-0472">Membrane</keyword>
<accession>L8JHD0</accession>
<dbReference type="EMBL" id="AMZO01000002">
    <property type="protein sequence ID" value="ELR67663.1"/>
    <property type="molecule type" value="Genomic_DNA"/>
</dbReference>
<proteinExistence type="predicted"/>